<dbReference type="EMBL" id="JBJXBP010000007">
    <property type="protein sequence ID" value="KAL3820170.1"/>
    <property type="molecule type" value="Genomic_DNA"/>
</dbReference>
<organism evidence="2 3">
    <name type="scientific">Penstemon smallii</name>
    <dbReference type="NCBI Taxonomy" id="265156"/>
    <lineage>
        <taxon>Eukaryota</taxon>
        <taxon>Viridiplantae</taxon>
        <taxon>Streptophyta</taxon>
        <taxon>Embryophyta</taxon>
        <taxon>Tracheophyta</taxon>
        <taxon>Spermatophyta</taxon>
        <taxon>Magnoliopsida</taxon>
        <taxon>eudicotyledons</taxon>
        <taxon>Gunneridae</taxon>
        <taxon>Pentapetalae</taxon>
        <taxon>asterids</taxon>
        <taxon>lamiids</taxon>
        <taxon>Lamiales</taxon>
        <taxon>Plantaginaceae</taxon>
        <taxon>Cheloneae</taxon>
        <taxon>Penstemon</taxon>
    </lineage>
</organism>
<dbReference type="AlphaFoldDB" id="A0ABD3S6N4"/>
<protein>
    <submittedName>
        <fullName evidence="2">Uncharacterized protein</fullName>
    </submittedName>
</protein>
<name>A0ABD3S6N4_9LAMI</name>
<feature type="region of interest" description="Disordered" evidence="1">
    <location>
        <begin position="421"/>
        <end position="467"/>
    </location>
</feature>
<comment type="caution">
    <text evidence="2">The sequence shown here is derived from an EMBL/GenBank/DDBJ whole genome shotgun (WGS) entry which is preliminary data.</text>
</comment>
<proteinExistence type="predicted"/>
<feature type="compositionally biased region" description="Polar residues" evidence="1">
    <location>
        <begin position="1"/>
        <end position="19"/>
    </location>
</feature>
<dbReference type="Proteomes" id="UP001634393">
    <property type="component" value="Unassembled WGS sequence"/>
</dbReference>
<reference evidence="2 3" key="1">
    <citation type="submission" date="2024-12" db="EMBL/GenBank/DDBJ databases">
        <title>The unique morphological basis and parallel evolutionary history of personate flowers in Penstemon.</title>
        <authorList>
            <person name="Depatie T.H."/>
            <person name="Wessinger C.A."/>
        </authorList>
    </citation>
    <scope>NUCLEOTIDE SEQUENCE [LARGE SCALE GENOMIC DNA]</scope>
    <source>
        <strain evidence="2">WTNN_2</strain>
        <tissue evidence="2">Leaf</tissue>
    </source>
</reference>
<gene>
    <name evidence="2" type="ORF">ACJIZ3_006075</name>
</gene>
<feature type="region of interest" description="Disordered" evidence="1">
    <location>
        <begin position="370"/>
        <end position="391"/>
    </location>
</feature>
<sequence length="515" mass="58187">MSSSKAQRSDPTLEQSVFATMSHRTKRMFALARGKAANPASRQENQNQSGQSNQPNRPPIVPSNHPSIPVRSLTDGAAHHTIRRSQATPPRSTRSKETDSSTPDSGRGSKRPREEAEIVSRRPGKESVPEVSSDEEIESVMNSMQPRAGGAGPDSSIIEPEDEAKAWKVFQSVIFKKDQVKMGRKKIKKNLKKGSHDLISACNVMYQGYVLAERSFKDIEKMKMKLKEQHNTIKSLTERAKDAEKKQRDAEKKQKDSETEFQRKDNQLMDAIEKLAAKNADVERLDKKVEDQNIEIERLKVEANQSYERGRMAAPNVEQKLEIAREFWRSPTYDAVSDLKAGVELFPVFDKCWKQCRKLGFLNKRFDAGALDPEKDDDCEPFPTTDNVEGGPILEDDIFYPIFLEATGSGNSEGVIDNAHVEKERNQGNRIEQNKADRIEQNQTDRNEHNQTDRNEHNQTDRNEHNQGMQLDVLTGEQIDRIIDQGIGNEAVLNSDTFDHIDIENLVGNDSHGAE</sequence>
<feature type="compositionally biased region" description="Low complexity" evidence="1">
    <location>
        <begin position="41"/>
        <end position="55"/>
    </location>
</feature>
<evidence type="ECO:0000313" key="2">
    <source>
        <dbReference type="EMBL" id="KAL3820170.1"/>
    </source>
</evidence>
<evidence type="ECO:0000313" key="3">
    <source>
        <dbReference type="Proteomes" id="UP001634393"/>
    </source>
</evidence>
<feature type="compositionally biased region" description="Basic and acidic residues" evidence="1">
    <location>
        <begin position="421"/>
        <end position="465"/>
    </location>
</feature>
<feature type="region of interest" description="Disordered" evidence="1">
    <location>
        <begin position="1"/>
        <end position="160"/>
    </location>
</feature>
<feature type="compositionally biased region" description="Basic and acidic residues" evidence="1">
    <location>
        <begin position="111"/>
        <end position="128"/>
    </location>
</feature>
<evidence type="ECO:0000256" key="1">
    <source>
        <dbReference type="SAM" id="MobiDB-lite"/>
    </source>
</evidence>
<keyword evidence="3" id="KW-1185">Reference proteome</keyword>
<feature type="region of interest" description="Disordered" evidence="1">
    <location>
        <begin position="229"/>
        <end position="263"/>
    </location>
</feature>
<accession>A0ABD3S6N4</accession>